<dbReference type="VEuPathDB" id="FungiDB:PSHT_05724"/>
<feature type="region of interest" description="Disordered" evidence="8">
    <location>
        <begin position="1"/>
        <end position="31"/>
    </location>
</feature>
<feature type="domain" description="Helicase ATP-binding" evidence="9">
    <location>
        <begin position="101"/>
        <end position="291"/>
    </location>
</feature>
<comment type="similarity">
    <text evidence="1">Belongs to the helicase family. RecQ subfamily.</text>
</comment>
<dbReference type="EMBL" id="PKSL01000104">
    <property type="protein sequence ID" value="POW04990.1"/>
    <property type="molecule type" value="Genomic_DNA"/>
</dbReference>
<dbReference type="PANTHER" id="PTHR13710">
    <property type="entry name" value="DNA HELICASE RECQ FAMILY MEMBER"/>
    <property type="match status" value="1"/>
</dbReference>
<dbReference type="InterPro" id="IPR027417">
    <property type="entry name" value="P-loop_NTPase"/>
</dbReference>
<evidence type="ECO:0000256" key="8">
    <source>
        <dbReference type="SAM" id="MobiDB-lite"/>
    </source>
</evidence>
<accession>A0A2S4V6B1</accession>
<keyword evidence="2" id="KW-0547">Nucleotide-binding</keyword>
<dbReference type="EC" id="5.6.2.4" evidence="7"/>
<comment type="catalytic activity">
    <reaction evidence="6">
        <text>Couples ATP hydrolysis with the unwinding of duplex DNA by translocating in the 3'-5' direction.</text>
        <dbReference type="EC" id="5.6.2.4"/>
    </reaction>
</comment>
<evidence type="ECO:0000256" key="4">
    <source>
        <dbReference type="ARBA" id="ARBA00023125"/>
    </source>
</evidence>
<proteinExistence type="inferred from homology"/>
<dbReference type="GO" id="GO:0005524">
    <property type="term" value="F:ATP binding"/>
    <property type="evidence" value="ECO:0007669"/>
    <property type="project" value="UniProtKB-KW"/>
</dbReference>
<dbReference type="Pfam" id="PF00270">
    <property type="entry name" value="DEAD"/>
    <property type="match status" value="1"/>
</dbReference>
<comment type="caution">
    <text evidence="11">The sequence shown here is derived from an EMBL/GenBank/DDBJ whole genome shotgun (WGS) entry which is preliminary data.</text>
</comment>
<dbReference type="VEuPathDB" id="FungiDB:PSTT_10001"/>
<dbReference type="InterPro" id="IPR001650">
    <property type="entry name" value="Helicase_C-like"/>
</dbReference>
<gene>
    <name evidence="11" type="ORF">PSTT_10001</name>
</gene>
<evidence type="ECO:0000256" key="6">
    <source>
        <dbReference type="ARBA" id="ARBA00034617"/>
    </source>
</evidence>
<dbReference type="InterPro" id="IPR011545">
    <property type="entry name" value="DEAD/DEAH_box_helicase_dom"/>
</dbReference>
<keyword evidence="12" id="KW-1185">Reference proteome</keyword>
<keyword evidence="5" id="KW-0413">Isomerase</keyword>
<dbReference type="GO" id="GO:0043138">
    <property type="term" value="F:3'-5' DNA helicase activity"/>
    <property type="evidence" value="ECO:0007669"/>
    <property type="project" value="UniProtKB-EC"/>
</dbReference>
<feature type="compositionally biased region" description="Basic and acidic residues" evidence="8">
    <location>
        <begin position="756"/>
        <end position="784"/>
    </location>
</feature>
<reference evidence="11" key="1">
    <citation type="submission" date="2017-12" db="EMBL/GenBank/DDBJ databases">
        <title>Gene loss provides genomic basis for host adaptation in cereal stripe rust fungi.</title>
        <authorList>
            <person name="Xia C."/>
        </authorList>
    </citation>
    <scope>NUCLEOTIDE SEQUENCE [LARGE SCALE GENOMIC DNA]</scope>
    <source>
        <strain evidence="11">93-210</strain>
    </source>
</reference>
<organism evidence="11 12">
    <name type="scientific">Puccinia striiformis</name>
    <dbReference type="NCBI Taxonomy" id="27350"/>
    <lineage>
        <taxon>Eukaryota</taxon>
        <taxon>Fungi</taxon>
        <taxon>Dikarya</taxon>
        <taxon>Basidiomycota</taxon>
        <taxon>Pucciniomycotina</taxon>
        <taxon>Pucciniomycetes</taxon>
        <taxon>Pucciniales</taxon>
        <taxon>Pucciniaceae</taxon>
        <taxon>Puccinia</taxon>
    </lineage>
</organism>
<dbReference type="SMART" id="SM00487">
    <property type="entry name" value="DEXDc"/>
    <property type="match status" value="1"/>
</dbReference>
<dbReference type="Gene3D" id="3.40.50.300">
    <property type="entry name" value="P-loop containing nucleotide triphosphate hydrolases"/>
    <property type="match status" value="2"/>
</dbReference>
<feature type="compositionally biased region" description="Basic and acidic residues" evidence="8">
    <location>
        <begin position="809"/>
        <end position="821"/>
    </location>
</feature>
<evidence type="ECO:0000256" key="7">
    <source>
        <dbReference type="ARBA" id="ARBA00034808"/>
    </source>
</evidence>
<dbReference type="GO" id="GO:0005737">
    <property type="term" value="C:cytoplasm"/>
    <property type="evidence" value="ECO:0007669"/>
    <property type="project" value="TreeGrafter"/>
</dbReference>
<dbReference type="GO" id="GO:0009378">
    <property type="term" value="F:four-way junction helicase activity"/>
    <property type="evidence" value="ECO:0007669"/>
    <property type="project" value="TreeGrafter"/>
</dbReference>
<dbReference type="GO" id="GO:0005694">
    <property type="term" value="C:chromosome"/>
    <property type="evidence" value="ECO:0007669"/>
    <property type="project" value="TreeGrafter"/>
</dbReference>
<feature type="region of interest" description="Disordered" evidence="8">
    <location>
        <begin position="724"/>
        <end position="821"/>
    </location>
</feature>
<keyword evidence="3" id="KW-0067">ATP-binding</keyword>
<dbReference type="SUPFAM" id="SSF52540">
    <property type="entry name" value="P-loop containing nucleoside triphosphate hydrolases"/>
    <property type="match status" value="1"/>
</dbReference>
<feature type="domain" description="Helicase C-terminal" evidence="10">
    <location>
        <begin position="320"/>
        <end position="482"/>
    </location>
</feature>
<evidence type="ECO:0000259" key="9">
    <source>
        <dbReference type="PROSITE" id="PS51192"/>
    </source>
</evidence>
<dbReference type="Pfam" id="PF00271">
    <property type="entry name" value="Helicase_C"/>
    <property type="match status" value="1"/>
</dbReference>
<dbReference type="Proteomes" id="UP000239156">
    <property type="component" value="Unassembled WGS sequence"/>
</dbReference>
<evidence type="ECO:0000259" key="10">
    <source>
        <dbReference type="PROSITE" id="PS51194"/>
    </source>
</evidence>
<dbReference type="InterPro" id="IPR014001">
    <property type="entry name" value="Helicase_ATP-bd"/>
</dbReference>
<feature type="compositionally biased region" description="Low complexity" evidence="8">
    <location>
        <begin position="59"/>
        <end position="78"/>
    </location>
</feature>
<dbReference type="AlphaFoldDB" id="A0A2S4V6B1"/>
<evidence type="ECO:0000256" key="5">
    <source>
        <dbReference type="ARBA" id="ARBA00023235"/>
    </source>
</evidence>
<dbReference type="PROSITE" id="PS51194">
    <property type="entry name" value="HELICASE_CTER"/>
    <property type="match status" value="1"/>
</dbReference>
<feature type="compositionally biased region" description="Polar residues" evidence="8">
    <location>
        <begin position="565"/>
        <end position="574"/>
    </location>
</feature>
<evidence type="ECO:0000256" key="2">
    <source>
        <dbReference type="ARBA" id="ARBA00022741"/>
    </source>
</evidence>
<feature type="compositionally biased region" description="Basic and acidic residues" evidence="8">
    <location>
        <begin position="733"/>
        <end position="750"/>
    </location>
</feature>
<feature type="region of interest" description="Disordered" evidence="8">
    <location>
        <begin position="57"/>
        <end position="78"/>
    </location>
</feature>
<feature type="region of interest" description="Disordered" evidence="8">
    <location>
        <begin position="558"/>
        <end position="579"/>
    </location>
</feature>
<sequence length="821" mass="91924">MSDSDSNSDTSEECRPTDDEQDPWPTPLTGKKTALTLPWRIRKLNNKDLRALCLSQEGSLSSTQSPPSSTHPQLSSSTALIQHRAKARYGDEAKEIQISAVVNLVRRRNTFVLAGTGYGKSRIAEMYWDLFPNYKKAIVLSLNPLDTLGDNQVEEKAKAKKPISAVNLTKMNLNEIMDGKYAFIYLSPEVLLNNSLFDELFFNSKFRDPLILTVVDEAHMVYMWGLVASGKAKKMISHLKHQDRAIFQPSYGKLARKLVLTNGVPILLLSATCRPVAVKGILKSLKLTHDNVAFLRAELTRPEIRILRIPMASSFKSCDDLHQLFGPKEHTPDKKVVPSLVYLPTQSMTMQGLKVINTSRGNEGGHHDPNSHFARHYHSCTGDLTKVDVIDDFSSDQVAVISCTMALGLGQNWKRVRMVAHLGRGDPVSLFQMIGRCGRDGRPGLSILFVEPHRRNGKNSVDDFEDDEANGPNRDDRMDALAITPVCLRVAFSLDNLLGYIPLKLDDPNVILEKERETKAGFAECGCSNCKVEETSVIIRNLKHLDVNNFTSFLERPTDIPTPIRSDQSAPTGSSDERNSGACLVAEVIRPSATRKTLSPGSESFATHLLQKFEEFFQENYDLDSFQFTADEVFSLEDARAAVLATEKGFRKESLEAAVGGELNAEWIKMLHICIEDYVRSKAYKEYRLQATKKKQTSHPQSHIPVPEGHLDPLLFQLTSVLHQGPKKTKKQQAAEESKKRTAAKREMKKAQKAVDGQKKKEAKKKQLEAAKKREENERDKENKTQNSAKRKASREAEGASKAKLFKRAQVELDRFHSGTT</sequence>
<evidence type="ECO:0000313" key="12">
    <source>
        <dbReference type="Proteomes" id="UP000239156"/>
    </source>
</evidence>
<dbReference type="GO" id="GO:0000724">
    <property type="term" value="P:double-strand break repair via homologous recombination"/>
    <property type="evidence" value="ECO:0007669"/>
    <property type="project" value="TreeGrafter"/>
</dbReference>
<dbReference type="GO" id="GO:0003677">
    <property type="term" value="F:DNA binding"/>
    <property type="evidence" value="ECO:0007669"/>
    <property type="project" value="UniProtKB-KW"/>
</dbReference>
<dbReference type="PROSITE" id="PS51192">
    <property type="entry name" value="HELICASE_ATP_BIND_1"/>
    <property type="match status" value="1"/>
</dbReference>
<name>A0A2S4V6B1_9BASI</name>
<evidence type="ECO:0000256" key="1">
    <source>
        <dbReference type="ARBA" id="ARBA00005446"/>
    </source>
</evidence>
<evidence type="ECO:0000313" key="11">
    <source>
        <dbReference type="EMBL" id="POW04990.1"/>
    </source>
</evidence>
<keyword evidence="4" id="KW-0238">DNA-binding</keyword>
<evidence type="ECO:0000256" key="3">
    <source>
        <dbReference type="ARBA" id="ARBA00022840"/>
    </source>
</evidence>
<protein>
    <recommendedName>
        <fullName evidence="7">DNA 3'-5' helicase</fullName>
        <ecNumber evidence="7">5.6.2.4</ecNumber>
    </recommendedName>
</protein>
<dbReference type="PANTHER" id="PTHR13710:SF105">
    <property type="entry name" value="ATP-DEPENDENT DNA HELICASE Q1"/>
    <property type="match status" value="1"/>
</dbReference>